<name>A0A147KCR0_9BACI</name>
<feature type="domain" description="Response regulatory" evidence="14">
    <location>
        <begin position="3"/>
        <end position="116"/>
    </location>
</feature>
<keyword evidence="8" id="KW-0010">Activator</keyword>
<dbReference type="InterPro" id="IPR039420">
    <property type="entry name" value="WalR-like"/>
</dbReference>
<dbReference type="CDD" id="cd17574">
    <property type="entry name" value="REC_OmpR"/>
    <property type="match status" value="1"/>
</dbReference>
<dbReference type="GO" id="GO:0000156">
    <property type="term" value="F:phosphorelay response regulator activity"/>
    <property type="evidence" value="ECO:0007669"/>
    <property type="project" value="TreeGrafter"/>
</dbReference>
<dbReference type="SMART" id="SM00862">
    <property type="entry name" value="Trans_reg_C"/>
    <property type="match status" value="1"/>
</dbReference>
<feature type="modified residue" description="4-aspartylphosphate" evidence="12">
    <location>
        <position position="52"/>
    </location>
</feature>
<dbReference type="InterPro" id="IPR036388">
    <property type="entry name" value="WH-like_DNA-bd_sf"/>
</dbReference>
<evidence type="ECO:0000256" key="10">
    <source>
        <dbReference type="ARBA" id="ARBA00037471"/>
    </source>
</evidence>
<dbReference type="Proteomes" id="UP000074108">
    <property type="component" value="Unassembled WGS sequence"/>
</dbReference>
<dbReference type="Pfam" id="PF00072">
    <property type="entry name" value="Response_reg"/>
    <property type="match status" value="1"/>
</dbReference>
<feature type="DNA-binding region" description="OmpR/PhoB-type" evidence="13">
    <location>
        <begin position="124"/>
        <end position="221"/>
    </location>
</feature>
<evidence type="ECO:0000256" key="8">
    <source>
        <dbReference type="ARBA" id="ARBA00023159"/>
    </source>
</evidence>
<dbReference type="FunFam" id="1.10.10.10:FF:000018">
    <property type="entry name" value="DNA-binding response regulator ResD"/>
    <property type="match status" value="1"/>
</dbReference>
<evidence type="ECO:0000313" key="16">
    <source>
        <dbReference type="EMBL" id="KUP09432.1"/>
    </source>
</evidence>
<dbReference type="PROSITE" id="PS51755">
    <property type="entry name" value="OMPR_PHOB"/>
    <property type="match status" value="1"/>
</dbReference>
<evidence type="ECO:0000313" key="17">
    <source>
        <dbReference type="Proteomes" id="UP000074108"/>
    </source>
</evidence>
<protein>
    <recommendedName>
        <fullName evidence="11">Heme response regulator HssR</fullName>
    </recommendedName>
</protein>
<dbReference type="PANTHER" id="PTHR48111:SF49">
    <property type="entry name" value="HEME RESPONSE REGULATOR HSSR"/>
    <property type="match status" value="1"/>
</dbReference>
<evidence type="ECO:0000256" key="13">
    <source>
        <dbReference type="PROSITE-ProRule" id="PRU01091"/>
    </source>
</evidence>
<keyword evidence="17" id="KW-1185">Reference proteome</keyword>
<evidence type="ECO:0000256" key="12">
    <source>
        <dbReference type="PROSITE-ProRule" id="PRU00169"/>
    </source>
</evidence>
<comment type="subcellular location">
    <subcellularLocation>
        <location evidence="1">Cytoplasm</location>
    </subcellularLocation>
</comment>
<keyword evidence="2" id="KW-0963">Cytoplasm</keyword>
<dbReference type="InterPro" id="IPR001789">
    <property type="entry name" value="Sig_transdc_resp-reg_receiver"/>
</dbReference>
<reference evidence="16 17" key="1">
    <citation type="journal article" date="2016" name="Front. Microbiol.">
        <title>Microevolution Analysis of Bacillus coahuilensis Unveils Differences in Phosphorus Acquisition Strategies and Their Regulation.</title>
        <authorList>
            <person name="Gomez-Lunar Z."/>
            <person name="Hernandez-Gonzalez I."/>
            <person name="Rodriguez-Torres M.D."/>
            <person name="Souza V."/>
            <person name="Olmedo-Alvarez G."/>
        </authorList>
    </citation>
    <scope>NUCLEOTIDE SEQUENCE [LARGE SCALE GENOMIC DNA]</scope>
    <source>
        <strain evidence="17">p1.1.43</strain>
    </source>
</reference>
<proteinExistence type="predicted"/>
<evidence type="ECO:0000256" key="11">
    <source>
        <dbReference type="ARBA" id="ARBA00039976"/>
    </source>
</evidence>
<comment type="caution">
    <text evidence="16">The sequence shown here is derived from an EMBL/GenBank/DDBJ whole genome shotgun (WGS) entry which is preliminary data.</text>
</comment>
<evidence type="ECO:0000256" key="3">
    <source>
        <dbReference type="ARBA" id="ARBA00022553"/>
    </source>
</evidence>
<evidence type="ECO:0000256" key="7">
    <source>
        <dbReference type="ARBA" id="ARBA00023125"/>
    </source>
</evidence>
<dbReference type="Pfam" id="PF00486">
    <property type="entry name" value="Trans_reg_C"/>
    <property type="match status" value="1"/>
</dbReference>
<dbReference type="PANTHER" id="PTHR48111">
    <property type="entry name" value="REGULATOR OF RPOS"/>
    <property type="match status" value="1"/>
</dbReference>
<dbReference type="PATRIC" id="fig|1150625.3.peg.98"/>
<evidence type="ECO:0000256" key="1">
    <source>
        <dbReference type="ARBA" id="ARBA00004496"/>
    </source>
</evidence>
<dbReference type="OrthoDB" id="9790442at2"/>
<dbReference type="AlphaFoldDB" id="A0A147KCR0"/>
<evidence type="ECO:0000256" key="6">
    <source>
        <dbReference type="ARBA" id="ARBA00023026"/>
    </source>
</evidence>
<dbReference type="RefSeq" id="WP_059349961.1">
    <property type="nucleotide sequence ID" value="NZ_LDYG01000001.1"/>
</dbReference>
<dbReference type="SUPFAM" id="SSF52172">
    <property type="entry name" value="CheY-like"/>
    <property type="match status" value="1"/>
</dbReference>
<dbReference type="Gene3D" id="3.40.50.2300">
    <property type="match status" value="1"/>
</dbReference>
<dbReference type="GO" id="GO:0032993">
    <property type="term" value="C:protein-DNA complex"/>
    <property type="evidence" value="ECO:0007669"/>
    <property type="project" value="TreeGrafter"/>
</dbReference>
<dbReference type="Gene3D" id="6.10.250.690">
    <property type="match status" value="1"/>
</dbReference>
<evidence type="ECO:0000259" key="15">
    <source>
        <dbReference type="PROSITE" id="PS51755"/>
    </source>
</evidence>
<dbReference type="Gene3D" id="1.10.10.10">
    <property type="entry name" value="Winged helix-like DNA-binding domain superfamily/Winged helix DNA-binding domain"/>
    <property type="match status" value="1"/>
</dbReference>
<accession>A0A147KCR0</accession>
<keyword evidence="9" id="KW-0804">Transcription</keyword>
<dbReference type="CDD" id="cd00383">
    <property type="entry name" value="trans_reg_C"/>
    <property type="match status" value="1"/>
</dbReference>
<dbReference type="GO" id="GO:0005829">
    <property type="term" value="C:cytosol"/>
    <property type="evidence" value="ECO:0007669"/>
    <property type="project" value="TreeGrafter"/>
</dbReference>
<dbReference type="EMBL" id="LDYG01000001">
    <property type="protein sequence ID" value="KUP09432.1"/>
    <property type="molecule type" value="Genomic_DNA"/>
</dbReference>
<dbReference type="PROSITE" id="PS50110">
    <property type="entry name" value="RESPONSE_REGULATORY"/>
    <property type="match status" value="1"/>
</dbReference>
<keyword evidence="3 12" id="KW-0597">Phosphoprotein</keyword>
<dbReference type="InterPro" id="IPR001867">
    <property type="entry name" value="OmpR/PhoB-type_DNA-bd"/>
</dbReference>
<organism evidence="16 17">
    <name type="scientific">Bacillus coahuilensis p1.1.43</name>
    <dbReference type="NCBI Taxonomy" id="1150625"/>
    <lineage>
        <taxon>Bacteria</taxon>
        <taxon>Bacillati</taxon>
        <taxon>Bacillota</taxon>
        <taxon>Bacilli</taxon>
        <taxon>Bacillales</taxon>
        <taxon>Bacillaceae</taxon>
        <taxon>Bacillus</taxon>
    </lineage>
</organism>
<keyword evidence="5" id="KW-0805">Transcription regulation</keyword>
<keyword evidence="4" id="KW-0902">Two-component regulatory system</keyword>
<sequence length="225" mass="25771">MATILVADDDQFIRELITLYLKKEGYTVLEANDGEEASSILSQQTIHLCLIDVMMPNKNGWELCREIRDLYDLPILMVTAKGESEDKIKGFQQGTDDYISKPFDPHELIMRVKALLRRYKINTNEKVTIANVVIDAKSVEVTIDQEPIAFPLKEFQLLHKLASHPGQVFSREQLIEEIWGSDFDGFDRTVDSHIKKIRKKLSQQTAFDIVTIRGLGYRLEVSKDA</sequence>
<dbReference type="InterPro" id="IPR011006">
    <property type="entry name" value="CheY-like_superfamily"/>
</dbReference>
<dbReference type="SMART" id="SM00448">
    <property type="entry name" value="REC"/>
    <property type="match status" value="1"/>
</dbReference>
<dbReference type="GO" id="GO:0006355">
    <property type="term" value="P:regulation of DNA-templated transcription"/>
    <property type="evidence" value="ECO:0007669"/>
    <property type="project" value="InterPro"/>
</dbReference>
<keyword evidence="6" id="KW-0843">Virulence</keyword>
<evidence type="ECO:0000256" key="9">
    <source>
        <dbReference type="ARBA" id="ARBA00023163"/>
    </source>
</evidence>
<feature type="domain" description="OmpR/PhoB-type" evidence="15">
    <location>
        <begin position="124"/>
        <end position="221"/>
    </location>
</feature>
<dbReference type="FunFam" id="3.40.50.2300:FF:000001">
    <property type="entry name" value="DNA-binding response regulator PhoB"/>
    <property type="match status" value="1"/>
</dbReference>
<comment type="function">
    <text evidence="10">Member of the two-component regulatory system HssS/HssR involved in intracellular heme homeostasis and tempering of staphylococcal virulence. Phosphorylated HssR binds to a direct repeat sequence within hrtAB promoter and activates the expression of hrtAB, an efflux pump, in response to extracellular heme, hemin, hemoglobin or blood.</text>
</comment>
<evidence type="ECO:0000256" key="5">
    <source>
        <dbReference type="ARBA" id="ARBA00023015"/>
    </source>
</evidence>
<evidence type="ECO:0000256" key="4">
    <source>
        <dbReference type="ARBA" id="ARBA00023012"/>
    </source>
</evidence>
<gene>
    <name evidence="16" type="ORF">Q75_00475</name>
</gene>
<dbReference type="STRING" id="1150625.Q75_00475"/>
<evidence type="ECO:0000259" key="14">
    <source>
        <dbReference type="PROSITE" id="PS50110"/>
    </source>
</evidence>
<keyword evidence="7 13" id="KW-0238">DNA-binding</keyword>
<evidence type="ECO:0000256" key="2">
    <source>
        <dbReference type="ARBA" id="ARBA00022490"/>
    </source>
</evidence>
<dbReference type="GO" id="GO:0000976">
    <property type="term" value="F:transcription cis-regulatory region binding"/>
    <property type="evidence" value="ECO:0007669"/>
    <property type="project" value="TreeGrafter"/>
</dbReference>